<dbReference type="InterPro" id="IPR051347">
    <property type="entry name" value="Circadian_clock_KaiC-rel"/>
</dbReference>
<name>A4WJ86_PYRAR</name>
<dbReference type="KEGG" id="pas:Pars_0868"/>
<dbReference type="AlphaFoldDB" id="A4WJ86"/>
<dbReference type="STRING" id="340102.Pars_0868"/>
<dbReference type="Gene3D" id="3.40.50.300">
    <property type="entry name" value="P-loop containing nucleotide triphosphate hydrolases"/>
    <property type="match status" value="2"/>
</dbReference>
<dbReference type="InterPro" id="IPR027417">
    <property type="entry name" value="P-loop_NTPase"/>
</dbReference>
<protein>
    <submittedName>
        <fullName evidence="1">Family 417, putative ATP binding protein</fullName>
    </submittedName>
</protein>
<gene>
    <name evidence="1" type="ordered locus">Pars_0868</name>
</gene>
<organism evidence="1 2">
    <name type="scientific">Pyrobaculum arsenaticum (strain DSM 13514 / JCM 11321 / PZ6)</name>
    <dbReference type="NCBI Taxonomy" id="340102"/>
    <lineage>
        <taxon>Archaea</taxon>
        <taxon>Thermoproteota</taxon>
        <taxon>Thermoprotei</taxon>
        <taxon>Thermoproteales</taxon>
        <taxon>Thermoproteaceae</taxon>
        <taxon>Pyrobaculum</taxon>
    </lineage>
</organism>
<evidence type="ECO:0000313" key="1">
    <source>
        <dbReference type="EMBL" id="ABP50453.1"/>
    </source>
</evidence>
<dbReference type="Proteomes" id="UP000001567">
    <property type="component" value="Chromosome"/>
</dbReference>
<dbReference type="PhylomeDB" id="A4WJ86"/>
<proteinExistence type="predicted"/>
<evidence type="ECO:0000313" key="2">
    <source>
        <dbReference type="Proteomes" id="UP000001567"/>
    </source>
</evidence>
<dbReference type="PANTHER" id="PTHR42926">
    <property type="match status" value="1"/>
</dbReference>
<dbReference type="PANTHER" id="PTHR42926:SF1">
    <property type="entry name" value="CIRCADIAN CLOCK OSCILLATOR PROTEIN KAIC 1"/>
    <property type="match status" value="1"/>
</dbReference>
<reference evidence="1 2" key="1">
    <citation type="submission" date="2007-04" db="EMBL/GenBank/DDBJ databases">
        <title>Complete sequence of Pyrobaculum arsenaticum DSM 13514.</title>
        <authorList>
            <consortium name="US DOE Joint Genome Institute"/>
            <person name="Copeland A."/>
            <person name="Lucas S."/>
            <person name="Lapidus A."/>
            <person name="Barry K."/>
            <person name="Glavina del Rio T."/>
            <person name="Dalin E."/>
            <person name="Tice H."/>
            <person name="Pitluck S."/>
            <person name="Chain P."/>
            <person name="Malfatti S."/>
            <person name="Shin M."/>
            <person name="Vergez L."/>
            <person name="Schmutz J."/>
            <person name="Larimer F."/>
            <person name="Land M."/>
            <person name="Hauser L."/>
            <person name="Kyrpides N."/>
            <person name="Mikhailova N."/>
            <person name="Cozen A.E."/>
            <person name="Fitz-Gibbon S.T."/>
            <person name="House C.H."/>
            <person name="Saltikov C."/>
            <person name="Lowe T.M."/>
            <person name="Richardson P."/>
        </authorList>
    </citation>
    <scope>NUCLEOTIDE SEQUENCE [LARGE SCALE GENOMIC DNA]</scope>
    <source>
        <strain evidence="2">ATCC 700994 / DSM 13514 / JCM 11321 / PZ6</strain>
    </source>
</reference>
<accession>A4WJ86</accession>
<dbReference type="HOGENOM" id="CLU_668382_0_0_2"/>
<dbReference type="SUPFAM" id="SSF52540">
    <property type="entry name" value="P-loop containing nucleoside triphosphate hydrolases"/>
    <property type="match status" value="2"/>
</dbReference>
<sequence length="411" mass="45452">MGILLFLVDMSCSIGELFREGVVLVKGYPGTGKTLLVAKAVSQYNNVAWFTFYETEDRLRKYLTSAGVRSPAHIFGIVSTSPDEAVNFIVEKVLEVKPDAVVVDGVSALTAAGERELVHAVFYHGISRDVPVILIKEGVDVTPSEYVADVILELEHVIVPGGMSLRRLKILKTRGVATPLVEVPFVIADEGPVVLPYTTKSRQPPSEKLTTGAPEIDEALGGGVWSGSLVAVVGPHDGLASKLMVLTAAALAREGRRILYHHHKVFPTFVKFAENLGVKLQRPNLDWYYHPVVEHKVLTWWYKSAKIVESGGYDVHFADQYEQVAAVAGVELLAEAAMVYQSMLKSDTTTVLIFNSHDTWRRVATRLGSAVDYVFLFRHGQLVAYTPDNAAPVRFKFRIDMEKKRVVYERA</sequence>
<dbReference type="EMBL" id="CP000660">
    <property type="protein sequence ID" value="ABP50453.1"/>
    <property type="molecule type" value="Genomic_DNA"/>
</dbReference>